<comment type="caution">
    <text evidence="1">The sequence shown here is derived from an EMBL/GenBank/DDBJ whole genome shotgun (WGS) entry which is preliminary data.</text>
</comment>
<dbReference type="OrthoDB" id="203908at2759"/>
<dbReference type="InterPro" id="IPR036291">
    <property type="entry name" value="NAD(P)-bd_dom_sf"/>
</dbReference>
<dbReference type="SUPFAM" id="SSF51735">
    <property type="entry name" value="NAD(P)-binding Rossmann-fold domains"/>
    <property type="match status" value="1"/>
</dbReference>
<dbReference type="EMBL" id="JRKL02006018">
    <property type="protein sequence ID" value="KAF3949546.1"/>
    <property type="molecule type" value="Genomic_DNA"/>
</dbReference>
<accession>A0A8J4QMW1</accession>
<evidence type="ECO:0000313" key="3">
    <source>
        <dbReference type="Proteomes" id="UP000737018"/>
    </source>
</evidence>
<gene>
    <name evidence="2" type="ORF">CMV_022166</name>
    <name evidence="1" type="ORF">CMV_024593</name>
</gene>
<proteinExistence type="predicted"/>
<dbReference type="EMBL" id="JRKL02004581">
    <property type="protein sequence ID" value="KAF3952260.1"/>
    <property type="molecule type" value="Genomic_DNA"/>
</dbReference>
<reference evidence="1" key="1">
    <citation type="submission" date="2020-03" db="EMBL/GenBank/DDBJ databases">
        <title>Castanea mollissima Vanexum genome sequencing.</title>
        <authorList>
            <person name="Staton M."/>
        </authorList>
    </citation>
    <scope>NUCLEOTIDE SEQUENCE</scope>
    <source>
        <tissue evidence="1">Leaf</tissue>
    </source>
</reference>
<organism evidence="1 3">
    <name type="scientific">Castanea mollissima</name>
    <name type="common">Chinese chestnut</name>
    <dbReference type="NCBI Taxonomy" id="60419"/>
    <lineage>
        <taxon>Eukaryota</taxon>
        <taxon>Viridiplantae</taxon>
        <taxon>Streptophyta</taxon>
        <taxon>Embryophyta</taxon>
        <taxon>Tracheophyta</taxon>
        <taxon>Spermatophyta</taxon>
        <taxon>Magnoliopsida</taxon>
        <taxon>eudicotyledons</taxon>
        <taxon>Gunneridae</taxon>
        <taxon>Pentapetalae</taxon>
        <taxon>rosids</taxon>
        <taxon>fabids</taxon>
        <taxon>Fagales</taxon>
        <taxon>Fagaceae</taxon>
        <taxon>Castanea</taxon>
    </lineage>
</organism>
<dbReference type="AlphaFoldDB" id="A0A8J4QMW1"/>
<protein>
    <submittedName>
        <fullName evidence="1">Uncharacterized protein</fullName>
    </submittedName>
</protein>
<evidence type="ECO:0000313" key="2">
    <source>
        <dbReference type="EMBL" id="KAF3952260.1"/>
    </source>
</evidence>
<dbReference type="Gene3D" id="3.40.50.720">
    <property type="entry name" value="NAD(P)-binding Rossmann-like Domain"/>
    <property type="match status" value="1"/>
</dbReference>
<name>A0A8J4QMW1_9ROSI</name>
<evidence type="ECO:0000313" key="1">
    <source>
        <dbReference type="EMBL" id="KAF3949546.1"/>
    </source>
</evidence>
<sequence>MHKGNDEKLAVCKDRGANVCINYKMEDFVKRVKEETVKLVENAYKLHFWEYLGYHGKERTLQRTRKQLFVALWGHV</sequence>
<dbReference type="Proteomes" id="UP000737018">
    <property type="component" value="Unassembled WGS sequence"/>
</dbReference>
<keyword evidence="3" id="KW-1185">Reference proteome</keyword>